<dbReference type="RefSeq" id="WP_026418767.1">
    <property type="nucleotide sequence ID" value="NZ_AUBJ02000001.1"/>
</dbReference>
<organism evidence="5 6">
    <name type="scientific">Actinoalloteichus caeruleus DSM 43889</name>
    <dbReference type="NCBI Taxonomy" id="1120930"/>
    <lineage>
        <taxon>Bacteria</taxon>
        <taxon>Bacillati</taxon>
        <taxon>Actinomycetota</taxon>
        <taxon>Actinomycetes</taxon>
        <taxon>Pseudonocardiales</taxon>
        <taxon>Pseudonocardiaceae</taxon>
        <taxon>Actinoalloteichus</taxon>
        <taxon>Actinoalloteichus cyanogriseus</taxon>
    </lineage>
</organism>
<accession>A0ABT1JBT2</accession>
<dbReference type="NCBIfam" id="TIGR00666">
    <property type="entry name" value="PBP4"/>
    <property type="match status" value="1"/>
</dbReference>
<dbReference type="InterPro" id="IPR012338">
    <property type="entry name" value="Beta-lactam/transpept-like"/>
</dbReference>
<dbReference type="PRINTS" id="PR00922">
    <property type="entry name" value="DADACBPTASE3"/>
</dbReference>
<keyword evidence="5" id="KW-0121">Carboxypeptidase</keyword>
<dbReference type="Proteomes" id="UP000791080">
    <property type="component" value="Unassembled WGS sequence"/>
</dbReference>
<dbReference type="PANTHER" id="PTHR30023:SF0">
    <property type="entry name" value="PENICILLIN-SENSITIVE CARBOXYPEPTIDASE A"/>
    <property type="match status" value="1"/>
</dbReference>
<gene>
    <name evidence="5" type="ORF">G443_000219</name>
</gene>
<keyword evidence="6" id="KW-1185">Reference proteome</keyword>
<dbReference type="EMBL" id="AUBJ02000001">
    <property type="protein sequence ID" value="MCP2329949.1"/>
    <property type="molecule type" value="Genomic_DNA"/>
</dbReference>
<name>A0ABT1JBT2_ACTCY</name>
<dbReference type="SUPFAM" id="SSF56601">
    <property type="entry name" value="beta-lactamase/transpeptidase-like"/>
    <property type="match status" value="1"/>
</dbReference>
<keyword evidence="2" id="KW-0378">Hydrolase</keyword>
<feature type="chain" id="PRO_5045287492" evidence="4">
    <location>
        <begin position="22"/>
        <end position="532"/>
    </location>
</feature>
<dbReference type="Pfam" id="PF02113">
    <property type="entry name" value="Peptidase_S13"/>
    <property type="match status" value="1"/>
</dbReference>
<feature type="region of interest" description="Disordered" evidence="3">
    <location>
        <begin position="496"/>
        <end position="518"/>
    </location>
</feature>
<sequence length="532" mass="55405">MARRPTSLLALGISLVLLAGAAVTATASSDPTGRAALTADLDRILDDPRLAGARTAVVVRSAETGETLYDRGGSDLLLPASNGKLLTAAAALSALGPDHRFTTSLHAASPPRGGALPGDLHLRGTGDPTMLAEDYAELAERLVEAGVRVVRGDLVADDTWFDEVPLGVGWSWDDEPYYYSAQISALTVAPDTDYDSGTVVVRVVPGDQPGDPTTVEVVPPTDHVRVVNQSTTAMAEDAAGFAVERRRGGNDIVVRGSLAAGSGPVERYSTVDDPTGYAADVLRSALDEAGIRVNGGIRRGATPEDAVQLAVRESMPLRELLVPFMKLSNNGHAEILVKTLGAELRGSGTWAAGTEVLSEELAELGLPAGGYRMVDGSGLSRMDMVTAGQLADLLVQAREEPWFEVFLASLPVAGDPDRLVGGTLRSRMAGTEAEGNVLAKTGSLTGVTGLSGYVTATDGQPLVFSILSNNYLSPSPRDVEDAVAVRLAEYRGAEDRPLPMSRATGAPVSPSDDPATGVDESVLECSWVPAGC</sequence>
<evidence type="ECO:0000256" key="4">
    <source>
        <dbReference type="SAM" id="SignalP"/>
    </source>
</evidence>
<reference evidence="5 6" key="2">
    <citation type="submission" date="2022-06" db="EMBL/GenBank/DDBJ databases">
        <title>Genomic Encyclopedia of Type Strains, Phase I: the one thousand microbial genomes (KMG-I) project.</title>
        <authorList>
            <person name="Kyrpides N."/>
        </authorList>
    </citation>
    <scope>NUCLEOTIDE SEQUENCE [LARGE SCALE GENOMIC DNA]</scope>
    <source>
        <strain evidence="5 6">DSM 43889</strain>
    </source>
</reference>
<evidence type="ECO:0000313" key="5">
    <source>
        <dbReference type="EMBL" id="MCP2329949.1"/>
    </source>
</evidence>
<evidence type="ECO:0000256" key="2">
    <source>
        <dbReference type="ARBA" id="ARBA00022801"/>
    </source>
</evidence>
<dbReference type="InterPro" id="IPR000667">
    <property type="entry name" value="Peptidase_S13"/>
</dbReference>
<comment type="similarity">
    <text evidence="1">Belongs to the peptidase S13 family.</text>
</comment>
<feature type="signal peptide" evidence="4">
    <location>
        <begin position="1"/>
        <end position="21"/>
    </location>
</feature>
<dbReference type="Gene3D" id="3.50.80.20">
    <property type="entry name" value="D-Ala-D-Ala carboxypeptidase C, peptidase S13"/>
    <property type="match status" value="1"/>
</dbReference>
<keyword evidence="4" id="KW-0732">Signal</keyword>
<reference evidence="5 6" key="1">
    <citation type="submission" date="2013-07" db="EMBL/GenBank/DDBJ databases">
        <authorList>
            <consortium name="DOE Joint Genome Institute"/>
            <person name="Reeve W."/>
            <person name="Huntemann M."/>
            <person name="Han J."/>
            <person name="Chen A."/>
            <person name="Kyrpides N."/>
            <person name="Mavromatis K."/>
            <person name="Markowitz V."/>
            <person name="Palaniappan K."/>
            <person name="Ivanova N."/>
            <person name="Schaumberg A."/>
            <person name="Pati A."/>
            <person name="Liolios K."/>
            <person name="Nordberg H.P."/>
            <person name="Cantor M.N."/>
            <person name="Hua S.X."/>
            <person name="Woyke T."/>
        </authorList>
    </citation>
    <scope>NUCLEOTIDE SEQUENCE [LARGE SCALE GENOMIC DNA]</scope>
    <source>
        <strain evidence="5 6">DSM 43889</strain>
    </source>
</reference>
<proteinExistence type="inferred from homology"/>
<dbReference type="Gene3D" id="3.40.710.10">
    <property type="entry name" value="DD-peptidase/beta-lactamase superfamily"/>
    <property type="match status" value="2"/>
</dbReference>
<evidence type="ECO:0000313" key="6">
    <source>
        <dbReference type="Proteomes" id="UP000791080"/>
    </source>
</evidence>
<evidence type="ECO:0000256" key="3">
    <source>
        <dbReference type="SAM" id="MobiDB-lite"/>
    </source>
</evidence>
<dbReference type="GO" id="GO:0004180">
    <property type="term" value="F:carboxypeptidase activity"/>
    <property type="evidence" value="ECO:0007669"/>
    <property type="project" value="UniProtKB-KW"/>
</dbReference>
<protein>
    <submittedName>
        <fullName evidence="5">D-alanyl-D-alanine carboxypeptidase / D-alanyl-D-alanine-endopeptidase (Penicillin-binding protein 4)</fullName>
    </submittedName>
</protein>
<keyword evidence="5" id="KW-0645">Protease</keyword>
<comment type="caution">
    <text evidence="5">The sequence shown here is derived from an EMBL/GenBank/DDBJ whole genome shotgun (WGS) entry which is preliminary data.</text>
</comment>
<dbReference type="PANTHER" id="PTHR30023">
    <property type="entry name" value="D-ALANYL-D-ALANINE CARBOXYPEPTIDASE"/>
    <property type="match status" value="1"/>
</dbReference>
<evidence type="ECO:0000256" key="1">
    <source>
        <dbReference type="ARBA" id="ARBA00006096"/>
    </source>
</evidence>